<dbReference type="EMBL" id="JAYFUL010000068">
    <property type="protein sequence ID" value="MEA5260782.1"/>
    <property type="molecule type" value="Genomic_DNA"/>
</dbReference>
<feature type="transmembrane region" description="Helical" evidence="1">
    <location>
        <begin position="34"/>
        <end position="58"/>
    </location>
</feature>
<reference evidence="2 3" key="1">
    <citation type="submission" date="2023-12" db="EMBL/GenBank/DDBJ databases">
        <title>Novel species of the genus Arcicella isolated from rivers.</title>
        <authorList>
            <person name="Lu H."/>
        </authorList>
    </citation>
    <scope>NUCLEOTIDE SEQUENCE [LARGE SCALE GENOMIC DNA]</scope>
    <source>
        <strain evidence="2 3">LMG 21963</strain>
    </source>
</reference>
<feature type="transmembrane region" description="Helical" evidence="1">
    <location>
        <begin position="507"/>
        <end position="525"/>
    </location>
</feature>
<feature type="transmembrane region" description="Helical" evidence="1">
    <location>
        <begin position="484"/>
        <end position="502"/>
    </location>
</feature>
<organism evidence="2 3">
    <name type="scientific">Arcicella aquatica</name>
    <dbReference type="NCBI Taxonomy" id="217141"/>
    <lineage>
        <taxon>Bacteria</taxon>
        <taxon>Pseudomonadati</taxon>
        <taxon>Bacteroidota</taxon>
        <taxon>Cytophagia</taxon>
        <taxon>Cytophagales</taxon>
        <taxon>Flectobacillaceae</taxon>
        <taxon>Arcicella</taxon>
    </lineage>
</organism>
<feature type="transmembrane region" description="Helical" evidence="1">
    <location>
        <begin position="188"/>
        <end position="209"/>
    </location>
</feature>
<evidence type="ECO:0000256" key="1">
    <source>
        <dbReference type="SAM" id="Phobius"/>
    </source>
</evidence>
<proteinExistence type="predicted"/>
<dbReference type="Proteomes" id="UP001304671">
    <property type="component" value="Unassembled WGS sequence"/>
</dbReference>
<dbReference type="RefSeq" id="WP_323253604.1">
    <property type="nucleotide sequence ID" value="NZ_JAYFUL010000068.1"/>
</dbReference>
<evidence type="ECO:0000313" key="3">
    <source>
        <dbReference type="Proteomes" id="UP001304671"/>
    </source>
</evidence>
<feature type="transmembrane region" description="Helical" evidence="1">
    <location>
        <begin position="65"/>
        <end position="88"/>
    </location>
</feature>
<feature type="transmembrane region" description="Helical" evidence="1">
    <location>
        <begin position="216"/>
        <end position="233"/>
    </location>
</feature>
<feature type="transmembrane region" description="Helical" evidence="1">
    <location>
        <begin position="310"/>
        <end position="327"/>
    </location>
</feature>
<sequence>MPILLLVICFLLLTFLNYNTSSTTSRIESLFLPILKSVILLSAFVILSVEVASFFDILTPQFFKIAWLVLAILLVFRVYSLNIFQQQFKKYIVTFNDLFRVRDKESKVILYAAIVLILIPLLFLSIYCPPNNMDSMTYHLTRVQFWIQNKNVKFYQTQFQFQLFYNVLSEYWLLTTILLSDSDLFVNVIQYFSMLGSALTVVLITGIFGVDLRSKVFVFIFCITLPIGILESTTTQNDYLSAYFFLNFLYFCLLLIQHKKLEWSLIFWCVASIILGGFTKYTAFLFAVPFCVWLTISIIKNVGLFSAIKVGLFAVFLFCLVFFPFFYRNYQTFGSILSPLPTSTFYAGNAYTVEHISIEATLSTMIKNAGIHLGLPITSYNQQIKNIVEKAHELLHYSSGDLNSSLGEYQAVFTLTEDRSGNFFHFWIITFGFVLLGLSFFRKSFQKSQKYYGVMVSYAILLFVGLLIYSAIFKWQWFHSRTQISFFLASAPFLVLLFRNFLKSTVLYRSSVFLLVLLALPYVYVNPKKTILPVRYLVKKTLGYVPIELDNHIPAILKNPVILKFYHTKDNKVWTLDGGQSYSTKITINQILADAGFYHEDMLTVFTGTRFDKYFFGNVSQNNDLVKIAEILDKNGGDKTIGIVYKSHTMLVYPFWKLPQTNQGKNTFEYIYYSKEIKDVYNQNKPYRYIISTVSPKKLAISDNDIKKIYRLQDYFLIELSKPSAKAYYWEEYKFK</sequence>
<keyword evidence="1" id="KW-0472">Membrane</keyword>
<comment type="caution">
    <text evidence="2">The sequence shown here is derived from an EMBL/GenBank/DDBJ whole genome shotgun (WGS) entry which is preliminary data.</text>
</comment>
<keyword evidence="1" id="KW-1133">Transmembrane helix</keyword>
<accession>A0ABU5QUK5</accession>
<keyword evidence="3" id="KW-1185">Reference proteome</keyword>
<feature type="transmembrane region" description="Helical" evidence="1">
    <location>
        <begin position="108"/>
        <end position="128"/>
    </location>
</feature>
<feature type="transmembrane region" description="Helical" evidence="1">
    <location>
        <begin position="239"/>
        <end position="256"/>
    </location>
</feature>
<evidence type="ECO:0008006" key="4">
    <source>
        <dbReference type="Google" id="ProtNLM"/>
    </source>
</evidence>
<evidence type="ECO:0000313" key="2">
    <source>
        <dbReference type="EMBL" id="MEA5260782.1"/>
    </source>
</evidence>
<keyword evidence="1" id="KW-0812">Transmembrane</keyword>
<feature type="transmembrane region" description="Helical" evidence="1">
    <location>
        <begin position="261"/>
        <end position="278"/>
    </location>
</feature>
<feature type="transmembrane region" description="Helical" evidence="1">
    <location>
        <begin position="423"/>
        <end position="441"/>
    </location>
</feature>
<gene>
    <name evidence="2" type="ORF">VB264_23485</name>
</gene>
<feature type="transmembrane region" description="Helical" evidence="1">
    <location>
        <begin position="453"/>
        <end position="472"/>
    </location>
</feature>
<name>A0ABU5QUK5_9BACT</name>
<protein>
    <recommendedName>
        <fullName evidence="4">Glycosyltransferase RgtA/B/C/D-like domain-containing protein</fullName>
    </recommendedName>
</protein>